<organism evidence="2 3">
    <name type="scientific">Endozoicomonas numazuensis</name>
    <dbReference type="NCBI Taxonomy" id="1137799"/>
    <lineage>
        <taxon>Bacteria</taxon>
        <taxon>Pseudomonadati</taxon>
        <taxon>Pseudomonadota</taxon>
        <taxon>Gammaproteobacteria</taxon>
        <taxon>Oceanospirillales</taxon>
        <taxon>Endozoicomonadaceae</taxon>
        <taxon>Endozoicomonas</taxon>
    </lineage>
</organism>
<sequence>MNNPLKLFTASLILLFSGEMLADLITNNPNPRKRDIRKSSVKQLDLYIYIAETSLSPPSAKDFSLELNCFHAPLWDLFGWLSKPVYSTVFECPTEGDSASNICYKIVKLSELPDELASNVSCSAQVTMEDVVYEYSTQDYGSDYRRWNFPLEYPYIGLLDAIFLPLNEATASYSRQPVEESLNNTDNNGR</sequence>
<dbReference type="RefSeq" id="WP_034837394.1">
    <property type="nucleotide sequence ID" value="NZ_JOKH01000003.1"/>
</dbReference>
<dbReference type="OrthoDB" id="6195739at2"/>
<dbReference type="STRING" id="1137799.GZ78_15815"/>
<dbReference type="Proteomes" id="UP000028073">
    <property type="component" value="Unassembled WGS sequence"/>
</dbReference>
<dbReference type="AlphaFoldDB" id="A0A081NFR1"/>
<reference evidence="2 3" key="1">
    <citation type="submission" date="2014-06" db="EMBL/GenBank/DDBJ databases">
        <title>Whole Genome Sequences of Three Symbiotic Endozoicomonas Bacteria.</title>
        <authorList>
            <person name="Neave M.J."/>
            <person name="Apprill A."/>
            <person name="Voolstra C.R."/>
        </authorList>
    </citation>
    <scope>NUCLEOTIDE SEQUENCE [LARGE SCALE GENOMIC DNA]</scope>
    <source>
        <strain evidence="2 3">DSM 25634</strain>
    </source>
</reference>
<evidence type="ECO:0000313" key="3">
    <source>
        <dbReference type="Proteomes" id="UP000028073"/>
    </source>
</evidence>
<evidence type="ECO:0000256" key="1">
    <source>
        <dbReference type="SAM" id="SignalP"/>
    </source>
</evidence>
<gene>
    <name evidence="2" type="ORF">GZ78_15815</name>
</gene>
<feature type="chain" id="PRO_5001760742" evidence="1">
    <location>
        <begin position="23"/>
        <end position="190"/>
    </location>
</feature>
<evidence type="ECO:0000313" key="2">
    <source>
        <dbReference type="EMBL" id="KEQ17284.1"/>
    </source>
</evidence>
<protein>
    <submittedName>
        <fullName evidence="2">Uncharacterized protein</fullName>
    </submittedName>
</protein>
<accession>A0A081NFR1</accession>
<comment type="caution">
    <text evidence="2">The sequence shown here is derived from an EMBL/GenBank/DDBJ whole genome shotgun (WGS) entry which is preliminary data.</text>
</comment>
<name>A0A081NFR1_9GAMM</name>
<proteinExistence type="predicted"/>
<feature type="signal peptide" evidence="1">
    <location>
        <begin position="1"/>
        <end position="22"/>
    </location>
</feature>
<keyword evidence="1" id="KW-0732">Signal</keyword>
<keyword evidence="3" id="KW-1185">Reference proteome</keyword>
<dbReference type="EMBL" id="JOKH01000003">
    <property type="protein sequence ID" value="KEQ17284.1"/>
    <property type="molecule type" value="Genomic_DNA"/>
</dbReference>